<dbReference type="Gene3D" id="3.80.10.10">
    <property type="entry name" value="Ribonuclease Inhibitor"/>
    <property type="match status" value="1"/>
</dbReference>
<dbReference type="Proteomes" id="UP000593578">
    <property type="component" value="Unassembled WGS sequence"/>
</dbReference>
<dbReference type="InterPro" id="IPR032675">
    <property type="entry name" value="LRR_dom_sf"/>
</dbReference>
<proteinExistence type="predicted"/>
<evidence type="ECO:0000313" key="3">
    <source>
        <dbReference type="EMBL" id="MBA0582025.1"/>
    </source>
</evidence>
<organism evidence="3 4">
    <name type="scientific">Gossypium raimondii</name>
    <name type="common">Peruvian cotton</name>
    <name type="synonym">Gossypium klotzschianum subsp. raimondii</name>
    <dbReference type="NCBI Taxonomy" id="29730"/>
    <lineage>
        <taxon>Eukaryota</taxon>
        <taxon>Viridiplantae</taxon>
        <taxon>Streptophyta</taxon>
        <taxon>Embryophyta</taxon>
        <taxon>Tracheophyta</taxon>
        <taxon>Spermatophyta</taxon>
        <taxon>Magnoliopsida</taxon>
        <taxon>eudicotyledons</taxon>
        <taxon>Gunneridae</taxon>
        <taxon>Pentapetalae</taxon>
        <taxon>rosids</taxon>
        <taxon>malvids</taxon>
        <taxon>Malvales</taxon>
        <taxon>Malvaceae</taxon>
        <taxon>Malvoideae</taxon>
        <taxon>Gossypium</taxon>
    </lineage>
</organism>
<name>A0A7J8NYC4_GOSRA</name>
<gene>
    <name evidence="3" type="ORF">Gorai_024178</name>
</gene>
<dbReference type="InterPro" id="IPR055414">
    <property type="entry name" value="LRR_R13L4/SHOC2-like"/>
</dbReference>
<accession>A0A7J8NYC4</accession>
<dbReference type="SUPFAM" id="SSF52058">
    <property type="entry name" value="L domain-like"/>
    <property type="match status" value="1"/>
</dbReference>
<protein>
    <recommendedName>
        <fullName evidence="2">Disease resistance R13L4/SHOC-2-like LRR domain-containing protein</fullName>
    </recommendedName>
</protein>
<evidence type="ECO:0000313" key="4">
    <source>
        <dbReference type="Proteomes" id="UP000593578"/>
    </source>
</evidence>
<keyword evidence="1" id="KW-0677">Repeat</keyword>
<dbReference type="PANTHER" id="PTHR47186">
    <property type="entry name" value="LEUCINE-RICH REPEAT-CONTAINING PROTEIN 57"/>
    <property type="match status" value="1"/>
</dbReference>
<dbReference type="Pfam" id="PF23598">
    <property type="entry name" value="LRR_14"/>
    <property type="match status" value="1"/>
</dbReference>
<comment type="caution">
    <text evidence="3">The sequence shown here is derived from an EMBL/GenBank/DDBJ whole genome shotgun (WGS) entry which is preliminary data.</text>
</comment>
<sequence>MLDLSEFTLQVLPKWIGYLKHLRFLDLSNCPNIKKLPNSLCELHKLQTLNFHGCGQIEELPKYMRYMVSINFLSLTT</sequence>
<feature type="domain" description="Disease resistance R13L4/SHOC-2-like LRR" evidence="2">
    <location>
        <begin position="2"/>
        <end position="75"/>
    </location>
</feature>
<evidence type="ECO:0000256" key="1">
    <source>
        <dbReference type="ARBA" id="ARBA00022737"/>
    </source>
</evidence>
<reference evidence="3 4" key="1">
    <citation type="journal article" date="2019" name="Genome Biol. Evol.">
        <title>Insights into the evolution of the New World diploid cottons (Gossypium, subgenus Houzingenia) based on genome sequencing.</title>
        <authorList>
            <person name="Grover C.E."/>
            <person name="Arick M.A. 2nd"/>
            <person name="Thrash A."/>
            <person name="Conover J.L."/>
            <person name="Sanders W.S."/>
            <person name="Peterson D.G."/>
            <person name="Frelichowski J.E."/>
            <person name="Scheffler J.A."/>
            <person name="Scheffler B.E."/>
            <person name="Wendel J.F."/>
        </authorList>
    </citation>
    <scope>NUCLEOTIDE SEQUENCE [LARGE SCALE GENOMIC DNA]</scope>
    <source>
        <strain evidence="3">8</strain>
        <tissue evidence="3">Leaf</tissue>
    </source>
</reference>
<dbReference type="EMBL" id="JABEZZ010000003">
    <property type="protein sequence ID" value="MBA0582025.1"/>
    <property type="molecule type" value="Genomic_DNA"/>
</dbReference>
<dbReference type="AlphaFoldDB" id="A0A7J8NYC4"/>
<evidence type="ECO:0000259" key="2">
    <source>
        <dbReference type="Pfam" id="PF23598"/>
    </source>
</evidence>
<dbReference type="PANTHER" id="PTHR47186:SF53">
    <property type="entry name" value="RX N-TERMINAL DOMAIN-CONTAINING PROTEIN"/>
    <property type="match status" value="1"/>
</dbReference>